<reference evidence="1 2" key="1">
    <citation type="submission" date="2020-06" db="EMBL/GenBank/DDBJ databases">
        <title>WGS assembly of Ceratodon purpureus strain R40.</title>
        <authorList>
            <person name="Carey S.B."/>
            <person name="Jenkins J."/>
            <person name="Shu S."/>
            <person name="Lovell J.T."/>
            <person name="Sreedasyam A."/>
            <person name="Maumus F."/>
            <person name="Tiley G.P."/>
            <person name="Fernandez-Pozo N."/>
            <person name="Barry K."/>
            <person name="Chen C."/>
            <person name="Wang M."/>
            <person name="Lipzen A."/>
            <person name="Daum C."/>
            <person name="Saski C.A."/>
            <person name="Payton A.C."/>
            <person name="Mcbreen J.C."/>
            <person name="Conrad R.E."/>
            <person name="Kollar L.M."/>
            <person name="Olsson S."/>
            <person name="Huttunen S."/>
            <person name="Landis J.B."/>
            <person name="Wickett N.J."/>
            <person name="Johnson M.G."/>
            <person name="Rensing S.A."/>
            <person name="Grimwood J."/>
            <person name="Schmutz J."/>
            <person name="Mcdaniel S.F."/>
        </authorList>
    </citation>
    <scope>NUCLEOTIDE SEQUENCE [LARGE SCALE GENOMIC DNA]</scope>
    <source>
        <strain evidence="1 2">R40</strain>
    </source>
</reference>
<accession>A0A8T0HBD3</accession>
<dbReference type="AlphaFoldDB" id="A0A8T0HBD3"/>
<protein>
    <submittedName>
        <fullName evidence="1">Uncharacterized protein</fullName>
    </submittedName>
</protein>
<sequence length="98" mass="11294">MQTRYSVSPREVQKRLTTSGKMLYRVVKMFVKSSKEFFRRVCNWACDDHRNVFAEHVTDTEICSATLTAIDSISVILDHIPSDAGIHLPSTIRRHLPF</sequence>
<gene>
    <name evidence="1" type="ORF">KC19_6G042400</name>
</gene>
<dbReference type="EMBL" id="CM026427">
    <property type="protein sequence ID" value="KAG0568743.1"/>
    <property type="molecule type" value="Genomic_DNA"/>
</dbReference>
<comment type="caution">
    <text evidence="1">The sequence shown here is derived from an EMBL/GenBank/DDBJ whole genome shotgun (WGS) entry which is preliminary data.</text>
</comment>
<dbReference type="Proteomes" id="UP000822688">
    <property type="component" value="Chromosome 6"/>
</dbReference>
<keyword evidence="2" id="KW-1185">Reference proteome</keyword>
<evidence type="ECO:0000313" key="2">
    <source>
        <dbReference type="Proteomes" id="UP000822688"/>
    </source>
</evidence>
<evidence type="ECO:0000313" key="1">
    <source>
        <dbReference type="EMBL" id="KAG0568743.1"/>
    </source>
</evidence>
<organism evidence="1 2">
    <name type="scientific">Ceratodon purpureus</name>
    <name type="common">Fire moss</name>
    <name type="synonym">Dicranum purpureum</name>
    <dbReference type="NCBI Taxonomy" id="3225"/>
    <lineage>
        <taxon>Eukaryota</taxon>
        <taxon>Viridiplantae</taxon>
        <taxon>Streptophyta</taxon>
        <taxon>Embryophyta</taxon>
        <taxon>Bryophyta</taxon>
        <taxon>Bryophytina</taxon>
        <taxon>Bryopsida</taxon>
        <taxon>Dicranidae</taxon>
        <taxon>Pseudoditrichales</taxon>
        <taxon>Ditrichaceae</taxon>
        <taxon>Ceratodon</taxon>
    </lineage>
</organism>
<name>A0A8T0HBD3_CERPU</name>
<proteinExistence type="predicted"/>